<dbReference type="AlphaFoldDB" id="I2N7U8"/>
<evidence type="ECO:0000313" key="1">
    <source>
        <dbReference type="EMBL" id="QKM66964.1"/>
    </source>
</evidence>
<dbReference type="Proteomes" id="UP000005940">
    <property type="component" value="Chromosome"/>
</dbReference>
<keyword evidence="2" id="KW-1185">Reference proteome</keyword>
<protein>
    <submittedName>
        <fullName evidence="1">Uncharacterized protein</fullName>
    </submittedName>
</protein>
<dbReference type="EMBL" id="CP029159">
    <property type="protein sequence ID" value="QKM66964.1"/>
    <property type="molecule type" value="Genomic_DNA"/>
</dbReference>
<organism evidence="1 2">
    <name type="scientific">Streptomyces tsukubensis (strain DSM 42081 / NBRC 108919 / NRRL 18488 / 9993)</name>
    <dbReference type="NCBI Taxonomy" id="1114943"/>
    <lineage>
        <taxon>Bacteria</taxon>
        <taxon>Bacillati</taxon>
        <taxon>Actinomycetota</taxon>
        <taxon>Actinomycetes</taxon>
        <taxon>Kitasatosporales</taxon>
        <taxon>Streptomycetaceae</taxon>
        <taxon>Streptomyces</taxon>
    </lineage>
</organism>
<proteinExistence type="predicted"/>
<dbReference type="RefSeq" id="WP_006345971.1">
    <property type="nucleotide sequence ID" value="NZ_CP029159.1"/>
</dbReference>
<sequence length="161" mass="17277">MTTTSIPNYDRLARTVAVLSDPGLIRLITEIDDHGPVPRAGLARTFPDLPRHELLRARDTARDLGLISTGSGAGHGAYKLAGRGADLAELYDRAARWARARDLPARDSSFVTRVRTTLDHLTRPGHHNETAASGAGHLLDALLGWTAVTPGVAHRILPEAA</sequence>
<reference evidence="1 2" key="1">
    <citation type="journal article" date="2012" name="J. Bacteriol.">
        <title>Draft genome of Streptomyces tsukubaensis NRRL 18488, the producer of the clinically important immunosuppressant tacrolimus (FK506).</title>
        <authorList>
            <person name="Barreiro C."/>
            <person name="Prieto C."/>
            <person name="Sola-Landa A."/>
            <person name="Solera E."/>
            <person name="Martinez-Castro M."/>
            <person name="Perez-Redondo R."/>
            <person name="Garcia-Estrada C."/>
            <person name="Aparicio J.F."/>
            <person name="Fernandez-Martinez L.T."/>
            <person name="Santos-Aberturas J."/>
            <person name="Salehi-Najafabadi Z."/>
            <person name="Rodriguez-Garcia A."/>
            <person name="Tauch A."/>
            <person name="Martin J.F."/>
        </authorList>
    </citation>
    <scope>NUCLEOTIDE SEQUENCE [LARGE SCALE GENOMIC DNA]</scope>
    <source>
        <strain evidence="2">DSM 42081 / NBRC 108919 / NRRL 18488 / 9993</strain>
    </source>
</reference>
<accession>I2N7U8</accession>
<gene>
    <name evidence="1" type="ORF">STSU_007045</name>
</gene>
<name>I2N7U8_STRT9</name>
<evidence type="ECO:0000313" key="2">
    <source>
        <dbReference type="Proteomes" id="UP000005940"/>
    </source>
</evidence>